<dbReference type="Pfam" id="PF03936">
    <property type="entry name" value="Terpene_synth_C"/>
    <property type="match status" value="1"/>
</dbReference>
<gene>
    <name evidence="5" type="ORF">KFK09_009021</name>
</gene>
<dbReference type="GO" id="GO:0016114">
    <property type="term" value="P:terpenoid biosynthetic process"/>
    <property type="evidence" value="ECO:0007669"/>
    <property type="project" value="InterPro"/>
</dbReference>
<dbReference type="InterPro" id="IPR005630">
    <property type="entry name" value="Terpene_synthase_metal-bd"/>
</dbReference>
<evidence type="ECO:0000259" key="4">
    <source>
        <dbReference type="Pfam" id="PF03936"/>
    </source>
</evidence>
<proteinExistence type="predicted"/>
<dbReference type="Gene3D" id="1.10.600.10">
    <property type="entry name" value="Farnesyl Diphosphate Synthase"/>
    <property type="match status" value="1"/>
</dbReference>
<evidence type="ECO:0000256" key="3">
    <source>
        <dbReference type="ARBA" id="ARBA00022842"/>
    </source>
</evidence>
<dbReference type="GO" id="GO:0000287">
    <property type="term" value="F:magnesium ion binding"/>
    <property type="evidence" value="ECO:0007669"/>
    <property type="project" value="InterPro"/>
</dbReference>
<dbReference type="OrthoDB" id="780085at2759"/>
<accession>A0A8T3BPA9</accession>
<dbReference type="PANTHER" id="PTHR31225">
    <property type="entry name" value="OS04G0344100 PROTEIN-RELATED"/>
    <property type="match status" value="1"/>
</dbReference>
<dbReference type="Proteomes" id="UP000829196">
    <property type="component" value="Unassembled WGS sequence"/>
</dbReference>
<evidence type="ECO:0000256" key="2">
    <source>
        <dbReference type="ARBA" id="ARBA00022723"/>
    </source>
</evidence>
<feature type="domain" description="Terpene synthase metal-binding" evidence="4">
    <location>
        <begin position="1"/>
        <end position="155"/>
    </location>
</feature>
<dbReference type="SMR" id="A0A8T3BPA9"/>
<dbReference type="SUPFAM" id="SSF48576">
    <property type="entry name" value="Terpenoid synthases"/>
    <property type="match status" value="1"/>
</dbReference>
<evidence type="ECO:0000256" key="1">
    <source>
        <dbReference type="ARBA" id="ARBA00001946"/>
    </source>
</evidence>
<protein>
    <recommendedName>
        <fullName evidence="4">Terpene synthase metal-binding domain-containing protein</fullName>
    </recommendedName>
</protein>
<sequence>MKTVLLALFNTVNDIARTISTEKGIDILPHLKRLWGDLCKSYLVEAIWYYIGYIPTIKEYMQNAWLSISTPLILTSAYCLSEDLTIEALDSLELYINATLHSSMITRLYDDLGTSTDELQRGDVPKSIQCYMNETKVSESVARNHIRHLIKKYWKLLNVEYISNFNLANSFKRYALNLPRMSQCTYQHGDGYGKPICETRDKIISLLIKPITLGIRDSST</sequence>
<organism evidence="5 6">
    <name type="scientific">Dendrobium nobile</name>
    <name type="common">Orchid</name>
    <dbReference type="NCBI Taxonomy" id="94219"/>
    <lineage>
        <taxon>Eukaryota</taxon>
        <taxon>Viridiplantae</taxon>
        <taxon>Streptophyta</taxon>
        <taxon>Embryophyta</taxon>
        <taxon>Tracheophyta</taxon>
        <taxon>Spermatophyta</taxon>
        <taxon>Magnoliopsida</taxon>
        <taxon>Liliopsida</taxon>
        <taxon>Asparagales</taxon>
        <taxon>Orchidaceae</taxon>
        <taxon>Epidendroideae</taxon>
        <taxon>Malaxideae</taxon>
        <taxon>Dendrobiinae</taxon>
        <taxon>Dendrobium</taxon>
    </lineage>
</organism>
<comment type="caution">
    <text evidence="5">The sequence shown here is derived from an EMBL/GenBank/DDBJ whole genome shotgun (WGS) entry which is preliminary data.</text>
</comment>
<dbReference type="EMBL" id="JAGYWB010000007">
    <property type="protein sequence ID" value="KAI0516349.1"/>
    <property type="molecule type" value="Genomic_DNA"/>
</dbReference>
<keyword evidence="3" id="KW-0460">Magnesium</keyword>
<dbReference type="AlphaFoldDB" id="A0A8T3BPA9"/>
<dbReference type="PANTHER" id="PTHR31225:SF252">
    <property type="entry name" value="TERPENE SYNTHASE 12-RELATED"/>
    <property type="match status" value="1"/>
</dbReference>
<reference evidence="5" key="1">
    <citation type="journal article" date="2022" name="Front. Genet.">
        <title>Chromosome-Scale Assembly of the Dendrobium nobile Genome Provides Insights Into the Molecular Mechanism of the Biosynthesis of the Medicinal Active Ingredient of Dendrobium.</title>
        <authorList>
            <person name="Xu Q."/>
            <person name="Niu S.-C."/>
            <person name="Li K.-L."/>
            <person name="Zheng P.-J."/>
            <person name="Zhang X.-J."/>
            <person name="Jia Y."/>
            <person name="Liu Y."/>
            <person name="Niu Y.-X."/>
            <person name="Yu L.-H."/>
            <person name="Chen D.-F."/>
            <person name="Zhang G.-Q."/>
        </authorList>
    </citation>
    <scope>NUCLEOTIDE SEQUENCE</scope>
    <source>
        <tissue evidence="5">Leaf</tissue>
    </source>
</reference>
<comment type="cofactor">
    <cofactor evidence="1">
        <name>Mg(2+)</name>
        <dbReference type="ChEBI" id="CHEBI:18420"/>
    </cofactor>
</comment>
<keyword evidence="2" id="KW-0479">Metal-binding</keyword>
<dbReference type="GO" id="GO:0010333">
    <property type="term" value="F:terpene synthase activity"/>
    <property type="evidence" value="ECO:0007669"/>
    <property type="project" value="InterPro"/>
</dbReference>
<evidence type="ECO:0000313" key="5">
    <source>
        <dbReference type="EMBL" id="KAI0516349.1"/>
    </source>
</evidence>
<name>A0A8T3BPA9_DENNO</name>
<evidence type="ECO:0000313" key="6">
    <source>
        <dbReference type="Proteomes" id="UP000829196"/>
    </source>
</evidence>
<dbReference type="InterPro" id="IPR050148">
    <property type="entry name" value="Terpene_synthase-like"/>
</dbReference>
<keyword evidence="6" id="KW-1185">Reference proteome</keyword>
<dbReference type="InterPro" id="IPR008949">
    <property type="entry name" value="Isoprenoid_synthase_dom_sf"/>
</dbReference>